<dbReference type="InterPro" id="IPR000719">
    <property type="entry name" value="Prot_kinase_dom"/>
</dbReference>
<name>A0A2G2XD29_CAPBA</name>
<accession>A0A2G2XD29</accession>
<dbReference type="Gene3D" id="1.10.510.10">
    <property type="entry name" value="Transferase(Phosphotransferase) domain 1"/>
    <property type="match status" value="1"/>
</dbReference>
<sequence length="369" mass="41081">MMTNRKMEGKKKPKCKMKSMEKMCGRKKEIVKCLSKRGEPVNLWSNSSQDGEDDTRHSGSLVLMWYSHVVRVTRKHRTDQEVHAMIQVDTLQWKAISLSRHGPLFSHVFFADDLTLISKATPLSIHNMTNSRGPETTIYWPTRMRIAIGITKEICFLHTKENIIHGNLTSSNILLDKQNNSKIVDVGLSRLMITAGNTNVIAIAGMLGYRAPELSKIKNASTKTDVYSLGVIILELLTGKSPSEATGGLDLPQWVAFTVKEEWTNEVALKETGNSVLNHNFHQANRAVDCLCKICTNLPGNQVQFLSNPPSTVQSLMKDDSLHVSHNKLIFTSSCNKLASLGNPYVFSSSQFESTLLPMNSTMSMSATV</sequence>
<keyword evidence="4" id="KW-1185">Reference proteome</keyword>
<dbReference type="STRING" id="33114.A0A2G2XD29"/>
<dbReference type="OrthoDB" id="619632at2759"/>
<dbReference type="AlphaFoldDB" id="A0A2G2XD29"/>
<feature type="domain" description="Protein kinase" evidence="2">
    <location>
        <begin position="1"/>
        <end position="369"/>
    </location>
</feature>
<dbReference type="SUPFAM" id="SSF56112">
    <property type="entry name" value="Protein kinase-like (PK-like)"/>
    <property type="match status" value="1"/>
</dbReference>
<dbReference type="GO" id="GO:0005524">
    <property type="term" value="F:ATP binding"/>
    <property type="evidence" value="ECO:0007669"/>
    <property type="project" value="InterPro"/>
</dbReference>
<dbReference type="InterPro" id="IPR011009">
    <property type="entry name" value="Kinase-like_dom_sf"/>
</dbReference>
<dbReference type="InterPro" id="IPR052451">
    <property type="entry name" value="Ser/Thr_kinase-like"/>
</dbReference>
<dbReference type="EMBL" id="MLFT02000002">
    <property type="protein sequence ID" value="PHT55398.1"/>
    <property type="molecule type" value="Genomic_DNA"/>
</dbReference>
<dbReference type="PANTHER" id="PTHR48008">
    <property type="entry name" value="LEUCINE-RICH REPEAT RECEPTOR-LIKE PROTEIN KINASE IMK3-RELATED"/>
    <property type="match status" value="1"/>
</dbReference>
<evidence type="ECO:0000313" key="4">
    <source>
        <dbReference type="Proteomes" id="UP000224567"/>
    </source>
</evidence>
<dbReference type="GO" id="GO:0004672">
    <property type="term" value="F:protein kinase activity"/>
    <property type="evidence" value="ECO:0007669"/>
    <property type="project" value="InterPro"/>
</dbReference>
<dbReference type="PANTHER" id="PTHR48008:SF2">
    <property type="entry name" value="PROBABLY INACTIVE LEUCINE-RICH REPEAT RECEPTOR-LIKE PROTEIN KINASE IMK2"/>
    <property type="match status" value="1"/>
</dbReference>
<evidence type="ECO:0000313" key="3">
    <source>
        <dbReference type="EMBL" id="PHT55398.1"/>
    </source>
</evidence>
<protein>
    <recommendedName>
        <fullName evidence="2">Protein kinase domain-containing protein</fullName>
    </recommendedName>
</protein>
<feature type="region of interest" description="Disordered" evidence="1">
    <location>
        <begin position="1"/>
        <end position="21"/>
    </location>
</feature>
<feature type="compositionally biased region" description="Basic residues" evidence="1">
    <location>
        <begin position="8"/>
        <end position="17"/>
    </location>
</feature>
<proteinExistence type="predicted"/>
<gene>
    <name evidence="3" type="ORF">CQW23_03884</name>
</gene>
<reference evidence="4" key="2">
    <citation type="journal article" date="2017" name="J. Anim. Genet.">
        <title>Multiple reference genome sequences of hot pepper reveal the massive evolution of plant disease resistance genes by retroduplication.</title>
        <authorList>
            <person name="Kim S."/>
            <person name="Park J."/>
            <person name="Yeom S.-I."/>
            <person name="Kim Y.-M."/>
            <person name="Seo E."/>
            <person name="Kim K.-T."/>
            <person name="Kim M.-S."/>
            <person name="Lee J.M."/>
            <person name="Cheong K."/>
            <person name="Shin H.-S."/>
            <person name="Kim S.-B."/>
            <person name="Han K."/>
            <person name="Lee J."/>
            <person name="Park M."/>
            <person name="Lee H.-A."/>
            <person name="Lee H.-Y."/>
            <person name="Lee Y."/>
            <person name="Oh S."/>
            <person name="Lee J.H."/>
            <person name="Choi E."/>
            <person name="Choi E."/>
            <person name="Lee S.E."/>
            <person name="Jeon J."/>
            <person name="Kim H."/>
            <person name="Choi G."/>
            <person name="Song H."/>
            <person name="Lee J."/>
            <person name="Lee S.-C."/>
            <person name="Kwon J.-K."/>
            <person name="Lee H.-Y."/>
            <person name="Koo N."/>
            <person name="Hong Y."/>
            <person name="Kim R.W."/>
            <person name="Kang W.-H."/>
            <person name="Huh J.H."/>
            <person name="Kang B.-C."/>
            <person name="Yang T.-J."/>
            <person name="Lee Y.-H."/>
            <person name="Bennetzen J.L."/>
            <person name="Choi D."/>
        </authorList>
    </citation>
    <scope>NUCLEOTIDE SEQUENCE [LARGE SCALE GENOMIC DNA]</scope>
    <source>
        <strain evidence="4">cv. PBC81</strain>
    </source>
</reference>
<evidence type="ECO:0000259" key="2">
    <source>
        <dbReference type="PROSITE" id="PS50011"/>
    </source>
</evidence>
<reference evidence="3 4" key="1">
    <citation type="journal article" date="2017" name="Genome Biol.">
        <title>New reference genome sequences of hot pepper reveal the massive evolution of plant disease-resistance genes by retroduplication.</title>
        <authorList>
            <person name="Kim S."/>
            <person name="Park J."/>
            <person name="Yeom S.I."/>
            <person name="Kim Y.M."/>
            <person name="Seo E."/>
            <person name="Kim K.T."/>
            <person name="Kim M.S."/>
            <person name="Lee J.M."/>
            <person name="Cheong K."/>
            <person name="Shin H.S."/>
            <person name="Kim S.B."/>
            <person name="Han K."/>
            <person name="Lee J."/>
            <person name="Park M."/>
            <person name="Lee H.A."/>
            <person name="Lee H.Y."/>
            <person name="Lee Y."/>
            <person name="Oh S."/>
            <person name="Lee J.H."/>
            <person name="Choi E."/>
            <person name="Choi E."/>
            <person name="Lee S.E."/>
            <person name="Jeon J."/>
            <person name="Kim H."/>
            <person name="Choi G."/>
            <person name="Song H."/>
            <person name="Lee J."/>
            <person name="Lee S.C."/>
            <person name="Kwon J.K."/>
            <person name="Lee H.Y."/>
            <person name="Koo N."/>
            <person name="Hong Y."/>
            <person name="Kim R.W."/>
            <person name="Kang W.H."/>
            <person name="Huh J.H."/>
            <person name="Kang B.C."/>
            <person name="Yang T.J."/>
            <person name="Lee Y.H."/>
            <person name="Bennetzen J.L."/>
            <person name="Choi D."/>
        </authorList>
    </citation>
    <scope>NUCLEOTIDE SEQUENCE [LARGE SCALE GENOMIC DNA]</scope>
    <source>
        <strain evidence="4">cv. PBC81</strain>
    </source>
</reference>
<organism evidence="3 4">
    <name type="scientific">Capsicum baccatum</name>
    <name type="common">Peruvian pepper</name>
    <dbReference type="NCBI Taxonomy" id="33114"/>
    <lineage>
        <taxon>Eukaryota</taxon>
        <taxon>Viridiplantae</taxon>
        <taxon>Streptophyta</taxon>
        <taxon>Embryophyta</taxon>
        <taxon>Tracheophyta</taxon>
        <taxon>Spermatophyta</taxon>
        <taxon>Magnoliopsida</taxon>
        <taxon>eudicotyledons</taxon>
        <taxon>Gunneridae</taxon>
        <taxon>Pentapetalae</taxon>
        <taxon>asterids</taxon>
        <taxon>lamiids</taxon>
        <taxon>Solanales</taxon>
        <taxon>Solanaceae</taxon>
        <taxon>Solanoideae</taxon>
        <taxon>Capsiceae</taxon>
        <taxon>Capsicum</taxon>
    </lineage>
</organism>
<evidence type="ECO:0000256" key="1">
    <source>
        <dbReference type="SAM" id="MobiDB-lite"/>
    </source>
</evidence>
<dbReference type="Pfam" id="PF00069">
    <property type="entry name" value="Pkinase"/>
    <property type="match status" value="1"/>
</dbReference>
<dbReference type="SMART" id="SM00220">
    <property type="entry name" value="S_TKc"/>
    <property type="match status" value="1"/>
</dbReference>
<comment type="caution">
    <text evidence="3">The sequence shown here is derived from an EMBL/GenBank/DDBJ whole genome shotgun (WGS) entry which is preliminary data.</text>
</comment>
<dbReference type="Proteomes" id="UP000224567">
    <property type="component" value="Unassembled WGS sequence"/>
</dbReference>
<dbReference type="PROSITE" id="PS50011">
    <property type="entry name" value="PROTEIN_KINASE_DOM"/>
    <property type="match status" value="1"/>
</dbReference>